<dbReference type="EMBL" id="JACXVP010000234">
    <property type="protein sequence ID" value="KAG5568124.1"/>
    <property type="molecule type" value="Genomic_DNA"/>
</dbReference>
<comment type="caution">
    <text evidence="1">The sequence shown here is derived from an EMBL/GenBank/DDBJ whole genome shotgun (WGS) entry which is preliminary data.</text>
</comment>
<protein>
    <submittedName>
        <fullName evidence="1">Uncharacterized protein</fullName>
    </submittedName>
</protein>
<sequence>MEYEQICELQKRVSAECLASCAVEVMPISFWFYRGNAVNLISDNSEWGISVLLSSSCLNLPAKLSPQDVSVGDGAGAKTDFRVHIALSMCRYFVVPELENLLSGYYIYFFVVEGMKLWMSRMQLLHGMRCMLSSKIEVRSGRCFFHCTITLGQSHRKTRAVGP</sequence>
<reference evidence="1" key="1">
    <citation type="submission" date="2020-09" db="EMBL/GenBank/DDBJ databases">
        <title>De no assembly of potato wild relative species, Solanum commersonii.</title>
        <authorList>
            <person name="Cho K."/>
        </authorList>
    </citation>
    <scope>NUCLEOTIDE SEQUENCE</scope>
    <source>
        <strain evidence="1">LZ3.2</strain>
        <tissue evidence="1">Leaf</tissue>
    </source>
</reference>
<dbReference type="Proteomes" id="UP000824120">
    <property type="component" value="Unassembled WGS sequence"/>
</dbReference>
<accession>A0A9J5VY69</accession>
<gene>
    <name evidence="1" type="ORF">H5410_064861</name>
</gene>
<dbReference type="AlphaFoldDB" id="A0A9J5VY69"/>
<evidence type="ECO:0000313" key="1">
    <source>
        <dbReference type="EMBL" id="KAG5568124.1"/>
    </source>
</evidence>
<organism evidence="1 2">
    <name type="scientific">Solanum commersonii</name>
    <name type="common">Commerson's wild potato</name>
    <name type="synonym">Commerson's nightshade</name>
    <dbReference type="NCBI Taxonomy" id="4109"/>
    <lineage>
        <taxon>Eukaryota</taxon>
        <taxon>Viridiplantae</taxon>
        <taxon>Streptophyta</taxon>
        <taxon>Embryophyta</taxon>
        <taxon>Tracheophyta</taxon>
        <taxon>Spermatophyta</taxon>
        <taxon>Magnoliopsida</taxon>
        <taxon>eudicotyledons</taxon>
        <taxon>Gunneridae</taxon>
        <taxon>Pentapetalae</taxon>
        <taxon>asterids</taxon>
        <taxon>lamiids</taxon>
        <taxon>Solanales</taxon>
        <taxon>Solanaceae</taxon>
        <taxon>Solanoideae</taxon>
        <taxon>Solaneae</taxon>
        <taxon>Solanum</taxon>
    </lineage>
</organism>
<proteinExistence type="predicted"/>
<evidence type="ECO:0000313" key="2">
    <source>
        <dbReference type="Proteomes" id="UP000824120"/>
    </source>
</evidence>
<name>A0A9J5VY69_SOLCO</name>
<keyword evidence="2" id="KW-1185">Reference proteome</keyword>